<sequence length="392" mass="42935">MASHFALSAVAGLILTLSLLTVTTSLPNTASTVIGATYSASTAATYPTPPTPERVASTVSSLGISSLRLDFSDPALVRAFLYSNTTLLLTIPNPLVPPLAANRSNALRWLYAHVVPFFPRTKISAISVGNDLLEATPEFSQFLIPAIRNVHLALLDLGIRKIAVSTTFSFVNVVTTPFPPSTAQFQDAPLQTVIRPLLQFLRDTNSSFFINIYPYNQYRLRSEIPISFPLFQEHPFSFRDDVTTGVRYRNLFDMMVDAVISSMAVAGHENIPLIVTETGWPSSSTDPSEVDANPVYAELYFKGLVGHLKSGRGTPLRKEGVTAVYIYELIDKQVKQGRNWGILFPNMTKKYKIDYSSGSGSILVGFGFLEMVIGQVLVFAFLLRGNAAISLL</sequence>
<keyword evidence="4 9" id="KW-0378">Hydrolase</keyword>
<dbReference type="InterPro" id="IPR044965">
    <property type="entry name" value="Glyco_hydro_17_plant"/>
</dbReference>
<name>A0AAW1W246_RUBAR</name>
<evidence type="ECO:0000256" key="2">
    <source>
        <dbReference type="ARBA" id="ARBA00008773"/>
    </source>
</evidence>
<evidence type="ECO:0000256" key="8">
    <source>
        <dbReference type="RuleBase" id="RU004335"/>
    </source>
</evidence>
<dbReference type="EC" id="3.2.1.39" evidence="3"/>
<feature type="chain" id="PRO_5043732789" description="glucan endo-1,3-beta-D-glucosidase" evidence="11">
    <location>
        <begin position="26"/>
        <end position="392"/>
    </location>
</feature>
<dbReference type="Gene3D" id="3.20.20.80">
    <property type="entry name" value="Glycosidases"/>
    <property type="match status" value="1"/>
</dbReference>
<dbReference type="AlphaFoldDB" id="A0AAW1W246"/>
<dbReference type="EMBL" id="JBEDUW010000007">
    <property type="protein sequence ID" value="KAK9913679.1"/>
    <property type="molecule type" value="Genomic_DNA"/>
</dbReference>
<feature type="signal peptide" evidence="11">
    <location>
        <begin position="1"/>
        <end position="25"/>
    </location>
</feature>
<evidence type="ECO:0000313" key="12">
    <source>
        <dbReference type="EMBL" id="KAK9913679.1"/>
    </source>
</evidence>
<dbReference type="InterPro" id="IPR017853">
    <property type="entry name" value="GH"/>
</dbReference>
<dbReference type="SUPFAM" id="SSF51445">
    <property type="entry name" value="(Trans)glycosidases"/>
    <property type="match status" value="1"/>
</dbReference>
<dbReference type="GO" id="GO:0005975">
    <property type="term" value="P:carbohydrate metabolic process"/>
    <property type="evidence" value="ECO:0007669"/>
    <property type="project" value="InterPro"/>
</dbReference>
<evidence type="ECO:0000256" key="11">
    <source>
        <dbReference type="SAM" id="SignalP"/>
    </source>
</evidence>
<comment type="catalytic activity">
    <reaction evidence="1">
        <text>Hydrolysis of (1-&gt;3)-beta-D-glucosidic linkages in (1-&gt;3)-beta-D-glucans.</text>
        <dbReference type="EC" id="3.2.1.39"/>
    </reaction>
</comment>
<accession>A0AAW1W246</accession>
<dbReference type="GO" id="GO:0042973">
    <property type="term" value="F:glucan endo-1,3-beta-D-glucosidase activity"/>
    <property type="evidence" value="ECO:0007669"/>
    <property type="project" value="UniProtKB-EC"/>
</dbReference>
<evidence type="ECO:0000256" key="9">
    <source>
        <dbReference type="RuleBase" id="RU004336"/>
    </source>
</evidence>
<keyword evidence="11" id="KW-0732">Signal</keyword>
<keyword evidence="5 9" id="KW-0326">Glycosidase</keyword>
<dbReference type="PANTHER" id="PTHR32227">
    <property type="entry name" value="GLUCAN ENDO-1,3-BETA-GLUCOSIDASE BG1-RELATED-RELATED"/>
    <property type="match status" value="1"/>
</dbReference>
<evidence type="ECO:0000256" key="4">
    <source>
        <dbReference type="ARBA" id="ARBA00022801"/>
    </source>
</evidence>
<evidence type="ECO:0000256" key="3">
    <source>
        <dbReference type="ARBA" id="ARBA00012780"/>
    </source>
</evidence>
<comment type="similarity">
    <text evidence="2 8">Belongs to the glycosyl hydrolase 17 family.</text>
</comment>
<evidence type="ECO:0000256" key="5">
    <source>
        <dbReference type="ARBA" id="ARBA00023295"/>
    </source>
</evidence>
<keyword evidence="10" id="KW-0812">Transmembrane</keyword>
<evidence type="ECO:0000256" key="10">
    <source>
        <dbReference type="SAM" id="Phobius"/>
    </source>
</evidence>
<dbReference type="PROSITE" id="PS00587">
    <property type="entry name" value="GLYCOSYL_HYDROL_F17"/>
    <property type="match status" value="1"/>
</dbReference>
<feature type="transmembrane region" description="Helical" evidence="10">
    <location>
        <begin position="362"/>
        <end position="383"/>
    </location>
</feature>
<dbReference type="InterPro" id="IPR000490">
    <property type="entry name" value="Glyco_hydro_17"/>
</dbReference>
<dbReference type="Proteomes" id="UP001457282">
    <property type="component" value="Unassembled WGS sequence"/>
</dbReference>
<evidence type="ECO:0000256" key="6">
    <source>
        <dbReference type="ARBA" id="ARBA00033335"/>
    </source>
</evidence>
<keyword evidence="10" id="KW-0472">Membrane</keyword>
<evidence type="ECO:0000256" key="7">
    <source>
        <dbReference type="ARBA" id="ARBA00033417"/>
    </source>
</evidence>
<reference evidence="12 13" key="1">
    <citation type="journal article" date="2023" name="G3 (Bethesda)">
        <title>A chromosome-length genome assembly and annotation of blackberry (Rubus argutus, cv. 'Hillquist').</title>
        <authorList>
            <person name="Bruna T."/>
            <person name="Aryal R."/>
            <person name="Dudchenko O."/>
            <person name="Sargent D.J."/>
            <person name="Mead D."/>
            <person name="Buti M."/>
            <person name="Cavallini A."/>
            <person name="Hytonen T."/>
            <person name="Andres J."/>
            <person name="Pham M."/>
            <person name="Weisz D."/>
            <person name="Mascagni F."/>
            <person name="Usai G."/>
            <person name="Natali L."/>
            <person name="Bassil N."/>
            <person name="Fernandez G.E."/>
            <person name="Lomsadze A."/>
            <person name="Armour M."/>
            <person name="Olukolu B."/>
            <person name="Poorten T."/>
            <person name="Britton C."/>
            <person name="Davik J."/>
            <person name="Ashrafi H."/>
            <person name="Aiden E.L."/>
            <person name="Borodovsky M."/>
            <person name="Worthington M."/>
        </authorList>
    </citation>
    <scope>NUCLEOTIDE SEQUENCE [LARGE SCALE GENOMIC DNA]</scope>
    <source>
        <strain evidence="12">PI 553951</strain>
    </source>
</reference>
<keyword evidence="10" id="KW-1133">Transmembrane helix</keyword>
<gene>
    <name evidence="12" type="ORF">M0R45_037489</name>
</gene>
<comment type="caution">
    <text evidence="12">The sequence shown here is derived from an EMBL/GenBank/DDBJ whole genome shotgun (WGS) entry which is preliminary data.</text>
</comment>
<evidence type="ECO:0000313" key="13">
    <source>
        <dbReference type="Proteomes" id="UP001457282"/>
    </source>
</evidence>
<organism evidence="12 13">
    <name type="scientific">Rubus argutus</name>
    <name type="common">Southern blackberry</name>
    <dbReference type="NCBI Taxonomy" id="59490"/>
    <lineage>
        <taxon>Eukaryota</taxon>
        <taxon>Viridiplantae</taxon>
        <taxon>Streptophyta</taxon>
        <taxon>Embryophyta</taxon>
        <taxon>Tracheophyta</taxon>
        <taxon>Spermatophyta</taxon>
        <taxon>Magnoliopsida</taxon>
        <taxon>eudicotyledons</taxon>
        <taxon>Gunneridae</taxon>
        <taxon>Pentapetalae</taxon>
        <taxon>rosids</taxon>
        <taxon>fabids</taxon>
        <taxon>Rosales</taxon>
        <taxon>Rosaceae</taxon>
        <taxon>Rosoideae</taxon>
        <taxon>Rosoideae incertae sedis</taxon>
        <taxon>Rubus</taxon>
    </lineage>
</organism>
<proteinExistence type="inferred from homology"/>
<keyword evidence="13" id="KW-1185">Reference proteome</keyword>
<evidence type="ECO:0000256" key="1">
    <source>
        <dbReference type="ARBA" id="ARBA00000382"/>
    </source>
</evidence>
<protein>
    <recommendedName>
        <fullName evidence="3">glucan endo-1,3-beta-D-glucosidase</fullName>
        <ecNumber evidence="3">3.2.1.39</ecNumber>
    </recommendedName>
    <alternativeName>
        <fullName evidence="6">(1-&gt;3)-beta-glucan endohydrolase</fullName>
    </alternativeName>
    <alternativeName>
        <fullName evidence="7">Beta-1,3-endoglucanase</fullName>
    </alternativeName>
</protein>
<dbReference type="Pfam" id="PF00332">
    <property type="entry name" value="Glyco_hydro_17"/>
    <property type="match status" value="1"/>
</dbReference>